<sequence length="134" mass="15918">MSTCKDDVKNDSDNELGDDFNYELNSDDNNDDDDDDDDYSLDVISKNEDDSDVKRIANLMVEDIWSLEFRTEDEACQFYKAYTCWHGFVMRKDDVIRDKEDKIICRQLVCNKEGRRNMRYLDLENRSREARSIT</sequence>
<dbReference type="AlphaFoldDB" id="A0A445BLW7"/>
<dbReference type="InterPro" id="IPR004330">
    <property type="entry name" value="FAR1_DNA_bnd_dom"/>
</dbReference>
<accession>A0A445BLW7</accession>
<evidence type="ECO:0000259" key="2">
    <source>
        <dbReference type="Pfam" id="PF03101"/>
    </source>
</evidence>
<dbReference type="PANTHER" id="PTHR46328:SF33">
    <property type="entry name" value="FAR1 DNA-BINDING DOMAIN PROTEIN"/>
    <property type="match status" value="1"/>
</dbReference>
<dbReference type="Pfam" id="PF03101">
    <property type="entry name" value="FAR1"/>
    <property type="match status" value="1"/>
</dbReference>
<evidence type="ECO:0000313" key="4">
    <source>
        <dbReference type="Proteomes" id="UP000289738"/>
    </source>
</evidence>
<dbReference type="EMBL" id="SDMP01000009">
    <property type="protein sequence ID" value="RYR39667.1"/>
    <property type="molecule type" value="Genomic_DNA"/>
</dbReference>
<name>A0A445BLW7_ARAHY</name>
<organism evidence="3 4">
    <name type="scientific">Arachis hypogaea</name>
    <name type="common">Peanut</name>
    <dbReference type="NCBI Taxonomy" id="3818"/>
    <lineage>
        <taxon>Eukaryota</taxon>
        <taxon>Viridiplantae</taxon>
        <taxon>Streptophyta</taxon>
        <taxon>Embryophyta</taxon>
        <taxon>Tracheophyta</taxon>
        <taxon>Spermatophyta</taxon>
        <taxon>Magnoliopsida</taxon>
        <taxon>eudicotyledons</taxon>
        <taxon>Gunneridae</taxon>
        <taxon>Pentapetalae</taxon>
        <taxon>rosids</taxon>
        <taxon>fabids</taxon>
        <taxon>Fabales</taxon>
        <taxon>Fabaceae</taxon>
        <taxon>Papilionoideae</taxon>
        <taxon>50 kb inversion clade</taxon>
        <taxon>dalbergioids sensu lato</taxon>
        <taxon>Dalbergieae</taxon>
        <taxon>Pterocarpus clade</taxon>
        <taxon>Arachis</taxon>
    </lineage>
</organism>
<gene>
    <name evidence="3" type="ORF">Ahy_A09g045243</name>
</gene>
<dbReference type="PANTHER" id="PTHR46328">
    <property type="entry name" value="FAR-RED IMPAIRED RESPONSIVE (FAR1) FAMILY PROTEIN-RELATED"/>
    <property type="match status" value="1"/>
</dbReference>
<keyword evidence="4" id="KW-1185">Reference proteome</keyword>
<proteinExistence type="predicted"/>
<feature type="domain" description="FAR1" evidence="2">
    <location>
        <begin position="77"/>
        <end position="128"/>
    </location>
</feature>
<reference evidence="3 4" key="1">
    <citation type="submission" date="2019-01" db="EMBL/GenBank/DDBJ databases">
        <title>Sequencing of cultivated peanut Arachis hypogaea provides insights into genome evolution and oil improvement.</title>
        <authorList>
            <person name="Chen X."/>
        </authorList>
    </citation>
    <scope>NUCLEOTIDE SEQUENCE [LARGE SCALE GENOMIC DNA]</scope>
    <source>
        <strain evidence="4">cv. Fuhuasheng</strain>
        <tissue evidence="3">Leaves</tissue>
    </source>
</reference>
<dbReference type="Proteomes" id="UP000289738">
    <property type="component" value="Chromosome A09"/>
</dbReference>
<comment type="caution">
    <text evidence="3">The sequence shown here is derived from an EMBL/GenBank/DDBJ whole genome shotgun (WGS) entry which is preliminary data.</text>
</comment>
<evidence type="ECO:0000313" key="3">
    <source>
        <dbReference type="EMBL" id="RYR39667.1"/>
    </source>
</evidence>
<feature type="compositionally biased region" description="Basic and acidic residues" evidence="1">
    <location>
        <begin position="1"/>
        <end position="12"/>
    </location>
</feature>
<evidence type="ECO:0000256" key="1">
    <source>
        <dbReference type="SAM" id="MobiDB-lite"/>
    </source>
</evidence>
<protein>
    <recommendedName>
        <fullName evidence="2">FAR1 domain-containing protein</fullName>
    </recommendedName>
</protein>
<feature type="region of interest" description="Disordered" evidence="1">
    <location>
        <begin position="1"/>
        <end position="44"/>
    </location>
</feature>
<feature type="compositionally biased region" description="Acidic residues" evidence="1">
    <location>
        <begin position="13"/>
        <end position="40"/>
    </location>
</feature>